<dbReference type="STRING" id="397948.Cmaq_0374"/>
<keyword evidence="2" id="KW-0808">Transferase</keyword>
<dbReference type="eggNOG" id="arCOG00826">
    <property type="taxonomic scope" value="Archaea"/>
</dbReference>
<evidence type="ECO:0000313" key="3">
    <source>
        <dbReference type="Proteomes" id="UP000001137"/>
    </source>
</evidence>
<evidence type="ECO:0000313" key="2">
    <source>
        <dbReference type="EMBL" id="ABW01220.1"/>
    </source>
</evidence>
<dbReference type="PANTHER" id="PTHR43072">
    <property type="entry name" value="N-ACETYLTRANSFERASE"/>
    <property type="match status" value="1"/>
</dbReference>
<dbReference type="GO" id="GO:0016747">
    <property type="term" value="F:acyltransferase activity, transferring groups other than amino-acyl groups"/>
    <property type="evidence" value="ECO:0007669"/>
    <property type="project" value="InterPro"/>
</dbReference>
<dbReference type="InterPro" id="IPR016181">
    <property type="entry name" value="Acyl_CoA_acyltransferase"/>
</dbReference>
<name>A8MBD0_CALMQ</name>
<protein>
    <submittedName>
        <fullName evidence="2">GCN5-related N-acetyltransferase</fullName>
    </submittedName>
</protein>
<dbReference type="KEGG" id="cma:Cmaq_0374"/>
<dbReference type="RefSeq" id="WP_012185440.1">
    <property type="nucleotide sequence ID" value="NC_009954.1"/>
</dbReference>
<sequence length="155" mass="18171">MVKVRKAEEKDLENVVELVVRLKRLNSEFDPLLKVRDDVYVQVKNWISGYLNNKGKLLLVAESDDGRVIGALVSEVRERLFYEPRMEGVIMDFYIMPEFRRRGIGKMMMDEAIRMLREMGAHVISAEFPAQNQISVAFYRKYGFRPMTNVYVKET</sequence>
<organism evidence="2 3">
    <name type="scientific">Caldivirga maquilingensis (strain ATCC 700844 / DSM 13496 / JCM 10307 / IC-167)</name>
    <dbReference type="NCBI Taxonomy" id="397948"/>
    <lineage>
        <taxon>Archaea</taxon>
        <taxon>Thermoproteota</taxon>
        <taxon>Thermoprotei</taxon>
        <taxon>Thermoproteales</taxon>
        <taxon>Thermoproteaceae</taxon>
        <taxon>Caldivirga</taxon>
    </lineage>
</organism>
<dbReference type="InterPro" id="IPR000182">
    <property type="entry name" value="GNAT_dom"/>
</dbReference>
<dbReference type="EMBL" id="CP000852">
    <property type="protein sequence ID" value="ABW01220.1"/>
    <property type="molecule type" value="Genomic_DNA"/>
</dbReference>
<dbReference type="HOGENOM" id="CLU_013985_36_1_2"/>
<evidence type="ECO:0000259" key="1">
    <source>
        <dbReference type="PROSITE" id="PS51186"/>
    </source>
</evidence>
<dbReference type="Gene3D" id="3.40.630.30">
    <property type="match status" value="1"/>
</dbReference>
<dbReference type="SUPFAM" id="SSF55729">
    <property type="entry name" value="Acyl-CoA N-acyltransferases (Nat)"/>
    <property type="match status" value="1"/>
</dbReference>
<proteinExistence type="predicted"/>
<dbReference type="AlphaFoldDB" id="A8MBD0"/>
<accession>A8MBD0</accession>
<dbReference type="Proteomes" id="UP000001137">
    <property type="component" value="Chromosome"/>
</dbReference>
<feature type="domain" description="N-acetyltransferase" evidence="1">
    <location>
        <begin position="20"/>
        <end position="155"/>
    </location>
</feature>
<dbReference type="GeneID" id="5709703"/>
<dbReference type="OrthoDB" id="43754at2157"/>
<dbReference type="PROSITE" id="PS51186">
    <property type="entry name" value="GNAT"/>
    <property type="match status" value="1"/>
</dbReference>
<keyword evidence="3" id="KW-1185">Reference proteome</keyword>
<dbReference type="CDD" id="cd04301">
    <property type="entry name" value="NAT_SF"/>
    <property type="match status" value="1"/>
</dbReference>
<gene>
    <name evidence="2" type="ordered locus">Cmaq_0374</name>
</gene>
<reference evidence="2 3" key="1">
    <citation type="submission" date="2007-10" db="EMBL/GenBank/DDBJ databases">
        <title>Complete sequence of Caldivirga maquilingensis IC-167.</title>
        <authorList>
            <consortium name="US DOE Joint Genome Institute"/>
            <person name="Copeland A."/>
            <person name="Lucas S."/>
            <person name="Lapidus A."/>
            <person name="Barry K."/>
            <person name="Glavina del Rio T."/>
            <person name="Dalin E."/>
            <person name="Tice H."/>
            <person name="Pitluck S."/>
            <person name="Saunders E."/>
            <person name="Brettin T."/>
            <person name="Bruce D."/>
            <person name="Detter J.C."/>
            <person name="Han C."/>
            <person name="Schmutz J."/>
            <person name="Larimer F."/>
            <person name="Land M."/>
            <person name="Hauser L."/>
            <person name="Kyrpides N."/>
            <person name="Ivanova N."/>
            <person name="Biddle J.F."/>
            <person name="Zhang Z."/>
            <person name="Fitz-Gibbon S.T."/>
            <person name="Lowe T.M."/>
            <person name="Saltikov C."/>
            <person name="House C.H."/>
            <person name="Richardson P."/>
        </authorList>
    </citation>
    <scope>NUCLEOTIDE SEQUENCE [LARGE SCALE GENOMIC DNA]</scope>
    <source>
        <strain evidence="3">ATCC 700844 / DSM 13496 / JCM 10307 / IC-167</strain>
    </source>
</reference>
<dbReference type="Pfam" id="PF00583">
    <property type="entry name" value="Acetyltransf_1"/>
    <property type="match status" value="1"/>
</dbReference>